<evidence type="ECO:0000313" key="3">
    <source>
        <dbReference type="EMBL" id="OGE98583.1"/>
    </source>
</evidence>
<comment type="similarity">
    <text evidence="2">Belongs to the gluconeogenesis factor family.</text>
</comment>
<dbReference type="InterPro" id="IPR002882">
    <property type="entry name" value="CofD"/>
</dbReference>
<dbReference type="InterPro" id="IPR010119">
    <property type="entry name" value="Gluconeogen_factor"/>
</dbReference>
<dbReference type="GO" id="GO:0005737">
    <property type="term" value="C:cytoplasm"/>
    <property type="evidence" value="ECO:0007669"/>
    <property type="project" value="UniProtKB-SubCell"/>
</dbReference>
<gene>
    <name evidence="3" type="ORF">A3J05_01200</name>
</gene>
<dbReference type="Gene3D" id="3.40.50.10680">
    <property type="entry name" value="CofD-like domains"/>
    <property type="match status" value="1"/>
</dbReference>
<comment type="caution">
    <text evidence="3">The sequence shown here is derived from an EMBL/GenBank/DDBJ whole genome shotgun (WGS) entry which is preliminary data.</text>
</comment>
<proteinExistence type="inferred from homology"/>
<dbReference type="Pfam" id="PF01933">
    <property type="entry name" value="CofD"/>
    <property type="match status" value="1"/>
</dbReference>
<dbReference type="NCBIfam" id="TIGR01826">
    <property type="entry name" value="CofD_related"/>
    <property type="match status" value="1"/>
</dbReference>
<organism evidence="3 4">
    <name type="scientific">Candidatus Doudnabacteria bacterium RIFCSPLOWO2_02_FULL_48_13</name>
    <dbReference type="NCBI Taxonomy" id="1817845"/>
    <lineage>
        <taxon>Bacteria</taxon>
        <taxon>Candidatus Doudnaibacteriota</taxon>
    </lineage>
</organism>
<dbReference type="SUPFAM" id="SSF142338">
    <property type="entry name" value="CofD-like"/>
    <property type="match status" value="1"/>
</dbReference>
<dbReference type="GO" id="GO:0008360">
    <property type="term" value="P:regulation of cell shape"/>
    <property type="evidence" value="ECO:0007669"/>
    <property type="project" value="UniProtKB-UniRule"/>
</dbReference>
<name>A0A1F5Q8U2_9BACT</name>
<dbReference type="HAMAP" id="MF_00973">
    <property type="entry name" value="Gluconeogen_factor"/>
    <property type="match status" value="1"/>
</dbReference>
<evidence type="ECO:0000313" key="4">
    <source>
        <dbReference type="Proteomes" id="UP000177235"/>
    </source>
</evidence>
<evidence type="ECO:0000256" key="2">
    <source>
        <dbReference type="HAMAP-Rule" id="MF_00973"/>
    </source>
</evidence>
<dbReference type="AlphaFoldDB" id="A0A1F5Q8U2"/>
<comment type="function">
    <text evidence="2">Required for morphogenesis under gluconeogenic growth conditions.</text>
</comment>
<dbReference type="GO" id="GO:0043743">
    <property type="term" value="F:LPPG:FO 2-phospho-L-lactate transferase activity"/>
    <property type="evidence" value="ECO:0007669"/>
    <property type="project" value="InterPro"/>
</dbReference>
<dbReference type="CDD" id="cd07187">
    <property type="entry name" value="YvcK_like"/>
    <property type="match status" value="1"/>
</dbReference>
<dbReference type="Proteomes" id="UP000177235">
    <property type="component" value="Unassembled WGS sequence"/>
</dbReference>
<dbReference type="PANTHER" id="PTHR30135">
    <property type="entry name" value="UNCHARACTERIZED PROTEIN YVCK-RELATED"/>
    <property type="match status" value="1"/>
</dbReference>
<keyword evidence="1 2" id="KW-0963">Cytoplasm</keyword>
<reference evidence="3 4" key="1">
    <citation type="journal article" date="2016" name="Nat. Commun.">
        <title>Thousands of microbial genomes shed light on interconnected biogeochemical processes in an aquifer system.</title>
        <authorList>
            <person name="Anantharaman K."/>
            <person name="Brown C.T."/>
            <person name="Hug L.A."/>
            <person name="Sharon I."/>
            <person name="Castelle C.J."/>
            <person name="Probst A.J."/>
            <person name="Thomas B.C."/>
            <person name="Singh A."/>
            <person name="Wilkins M.J."/>
            <person name="Karaoz U."/>
            <person name="Brodie E.L."/>
            <person name="Williams K.H."/>
            <person name="Hubbard S.S."/>
            <person name="Banfield J.F."/>
        </authorList>
    </citation>
    <scope>NUCLEOTIDE SEQUENCE [LARGE SCALE GENOMIC DNA]</scope>
</reference>
<evidence type="ECO:0000256" key="1">
    <source>
        <dbReference type="ARBA" id="ARBA00022490"/>
    </source>
</evidence>
<comment type="subcellular location">
    <subcellularLocation>
        <location evidence="2">Cytoplasm</location>
    </subcellularLocation>
</comment>
<dbReference type="EMBL" id="MFFF01000029">
    <property type="protein sequence ID" value="OGE98583.1"/>
    <property type="molecule type" value="Genomic_DNA"/>
</dbReference>
<accession>A0A1F5Q8U2</accession>
<protein>
    <recommendedName>
        <fullName evidence="2">Putative gluconeogenesis factor</fullName>
    </recommendedName>
</protein>
<sequence>MKNIVIIGGGTGTSTLLSGLRQLPTNNAVIVSTADDGGSTGRLREELGVVPPGDIRQCLVGLSYGDPVVSDLFNYRFDSGSLKGHAVGNIIISALEKSTGSIEKAIIQTAKLLNVRGYVVPITIHPTILSATLEDGSQIKGEHNIDEPQHNGDLGITNLELAPSGPANPRALELIKNAQAIVFGPGDIYTSTVPNLLVDGVREAIAQSKAKKILVVNLMTKWGQTNGYKASDFVNGINRYLLPASIETVIVNTKQLEPAVIERYKQEKAEPIDADIATLEKIGVKVVAEALAATNTFEKDTVDQLKRSFLRHDSERLAKIIYNLVNDGN</sequence>
<dbReference type="PANTHER" id="PTHR30135:SF3">
    <property type="entry name" value="GLUCONEOGENESIS FACTOR-RELATED"/>
    <property type="match status" value="1"/>
</dbReference>
<dbReference type="InterPro" id="IPR038136">
    <property type="entry name" value="CofD-like_dom_sf"/>
</dbReference>